<evidence type="ECO:0000256" key="2">
    <source>
        <dbReference type="SAM" id="SignalP"/>
    </source>
</evidence>
<dbReference type="Pfam" id="PF13400">
    <property type="entry name" value="Tad"/>
    <property type="match status" value="1"/>
</dbReference>
<comment type="caution">
    <text evidence="4">The sequence shown here is derived from an EMBL/GenBank/DDBJ whole genome shotgun (WGS) entry which is preliminary data.</text>
</comment>
<accession>A0A927PMX6</accession>
<dbReference type="Proteomes" id="UP000642993">
    <property type="component" value="Unassembled WGS sequence"/>
</dbReference>
<feature type="region of interest" description="Disordered" evidence="1">
    <location>
        <begin position="86"/>
        <end position="117"/>
    </location>
</feature>
<protein>
    <submittedName>
        <fullName evidence="4">Flp pilus-assembly TadE/G-like family protein</fullName>
    </submittedName>
</protein>
<evidence type="ECO:0000313" key="5">
    <source>
        <dbReference type="Proteomes" id="UP000642993"/>
    </source>
</evidence>
<dbReference type="InterPro" id="IPR021202">
    <property type="entry name" value="Rv3654c-like"/>
</dbReference>
<sequence>MLALVLVVAMVLHLVAVVAARHSAQAGADLAALAAAHHHAWALPGEPCAVAHEMGRRNGITVEECRIDGGDVHVGVARPVRWASGGEGERITAGQVRASARAGPEESPSILDSRVQN</sequence>
<evidence type="ECO:0000313" key="4">
    <source>
        <dbReference type="EMBL" id="MBD8507262.1"/>
    </source>
</evidence>
<dbReference type="AlphaFoldDB" id="A0A927PMX6"/>
<name>A0A927PMX6_9ACTN</name>
<feature type="chain" id="PRO_5037863599" evidence="2">
    <location>
        <begin position="20"/>
        <end position="117"/>
    </location>
</feature>
<proteinExistence type="predicted"/>
<feature type="domain" description="Putative Flp pilus-assembly TadG-like N-terminal" evidence="3">
    <location>
        <begin position="1"/>
        <end position="36"/>
    </location>
</feature>
<reference evidence="4" key="1">
    <citation type="submission" date="2020-09" db="EMBL/GenBank/DDBJ databases">
        <title>Hoyosella lacisalsi sp. nov., a halotolerant actinobacterium isolated from soil of Lake Gudzhirganskoe.</title>
        <authorList>
            <person name="Yang Q."/>
            <person name="Guo P.Y."/>
            <person name="Liu S.W."/>
            <person name="Li F.N."/>
            <person name="Sun C.H."/>
        </authorList>
    </citation>
    <scope>NUCLEOTIDE SEQUENCE</scope>
    <source>
        <strain evidence="4">G463</strain>
    </source>
</reference>
<keyword evidence="5" id="KW-1185">Reference proteome</keyword>
<feature type="signal peptide" evidence="2">
    <location>
        <begin position="1"/>
        <end position="19"/>
    </location>
</feature>
<evidence type="ECO:0000256" key="1">
    <source>
        <dbReference type="SAM" id="MobiDB-lite"/>
    </source>
</evidence>
<keyword evidence="2" id="KW-0732">Signal</keyword>
<dbReference type="EMBL" id="JACYWE010000007">
    <property type="protein sequence ID" value="MBD8507262.1"/>
    <property type="molecule type" value="Genomic_DNA"/>
</dbReference>
<evidence type="ECO:0000259" key="3">
    <source>
        <dbReference type="Pfam" id="PF13400"/>
    </source>
</evidence>
<dbReference type="InterPro" id="IPR028087">
    <property type="entry name" value="Tad_N"/>
</dbReference>
<gene>
    <name evidence="4" type="ORF">HT102_12280</name>
</gene>
<organism evidence="4 5">
    <name type="scientific">Lolliginicoccus lacisalsi</name>
    <dbReference type="NCBI Taxonomy" id="2742202"/>
    <lineage>
        <taxon>Bacteria</taxon>
        <taxon>Bacillati</taxon>
        <taxon>Actinomycetota</taxon>
        <taxon>Actinomycetes</taxon>
        <taxon>Mycobacteriales</taxon>
        <taxon>Hoyosellaceae</taxon>
        <taxon>Lolliginicoccus</taxon>
    </lineage>
</organism>
<dbReference type="NCBIfam" id="TIGR03816">
    <property type="entry name" value="tadE_like_DECH"/>
    <property type="match status" value="1"/>
</dbReference>